<evidence type="ECO:0000313" key="3">
    <source>
        <dbReference type="Proteomes" id="UP000277437"/>
    </source>
</evidence>
<organism evidence="2 3">
    <name type="scientific">Pseudomonas chlororaphis</name>
    <dbReference type="NCBI Taxonomy" id="587753"/>
    <lineage>
        <taxon>Bacteria</taxon>
        <taxon>Pseudomonadati</taxon>
        <taxon>Pseudomonadota</taxon>
        <taxon>Gammaproteobacteria</taxon>
        <taxon>Pseudomonadales</taxon>
        <taxon>Pseudomonadaceae</taxon>
        <taxon>Pseudomonas</taxon>
    </lineage>
</organism>
<dbReference type="Proteomes" id="UP000277437">
    <property type="component" value="Chromosome"/>
</dbReference>
<sequence length="53" mass="5727">MDAWPKTRRKISDNSIPGRSEPGDQKGFTGLPGQPSPTLSGFLLPAFLLPAFQ</sequence>
<name>A0AAX3G3S9_9PSED</name>
<proteinExistence type="predicted"/>
<evidence type="ECO:0000313" key="2">
    <source>
        <dbReference type="EMBL" id="VEF77353.1"/>
    </source>
</evidence>
<dbReference type="RefSeq" id="WP_164486006.1">
    <property type="nucleotide sequence ID" value="NZ_CP118137.1"/>
</dbReference>
<evidence type="ECO:0000256" key="1">
    <source>
        <dbReference type="SAM" id="MobiDB-lite"/>
    </source>
</evidence>
<reference evidence="2 3" key="1">
    <citation type="submission" date="2018-12" db="EMBL/GenBank/DDBJ databases">
        <authorList>
            <consortium name="Pathogen Informatics"/>
        </authorList>
    </citation>
    <scope>NUCLEOTIDE SEQUENCE [LARGE SCALE GENOMIC DNA]</scope>
    <source>
        <strain evidence="2 3">NCTC7357</strain>
    </source>
</reference>
<dbReference type="AlphaFoldDB" id="A0AAX3G3S9"/>
<feature type="region of interest" description="Disordered" evidence="1">
    <location>
        <begin position="1"/>
        <end position="37"/>
    </location>
</feature>
<dbReference type="EMBL" id="LR134334">
    <property type="protein sequence ID" value="VEF77353.1"/>
    <property type="molecule type" value="Genomic_DNA"/>
</dbReference>
<protein>
    <submittedName>
        <fullName evidence="2">Uncharacterized protein</fullName>
    </submittedName>
</protein>
<accession>A0AAX3G3S9</accession>
<gene>
    <name evidence="2" type="ORF">NCTC7357_05747</name>
</gene>